<dbReference type="PROSITE" id="PS51178">
    <property type="entry name" value="PASTA"/>
    <property type="match status" value="1"/>
</dbReference>
<feature type="domain" description="PASTA" evidence="5">
    <location>
        <begin position="610"/>
        <end position="670"/>
    </location>
</feature>
<dbReference type="PANTHER" id="PTHR30627">
    <property type="entry name" value="PEPTIDOGLYCAN D,D-TRANSPEPTIDASE"/>
    <property type="match status" value="1"/>
</dbReference>
<keyword evidence="3 4" id="KW-0472">Membrane</keyword>
<dbReference type="Gene3D" id="3.30.450.330">
    <property type="match status" value="1"/>
</dbReference>
<keyword evidence="2" id="KW-0121">Carboxypeptidase</keyword>
<dbReference type="CDD" id="cd06575">
    <property type="entry name" value="PASTA_Pbp2x-like_2"/>
    <property type="match status" value="1"/>
</dbReference>
<evidence type="ECO:0000256" key="1">
    <source>
        <dbReference type="ARBA" id="ARBA00004370"/>
    </source>
</evidence>
<dbReference type="InterPro" id="IPR005311">
    <property type="entry name" value="PBP_dimer"/>
</dbReference>
<gene>
    <name evidence="6" type="ORF">GCM10023315_10730</name>
</gene>
<evidence type="ECO:0000256" key="2">
    <source>
        <dbReference type="ARBA" id="ARBA00022645"/>
    </source>
</evidence>
<keyword evidence="2" id="KW-0378">Hydrolase</keyword>
<dbReference type="Gene3D" id="3.40.710.10">
    <property type="entry name" value="DD-peptidase/beta-lactamase superfamily"/>
    <property type="match status" value="1"/>
</dbReference>
<proteinExistence type="predicted"/>
<dbReference type="Gene3D" id="3.90.1310.10">
    <property type="entry name" value="Penicillin-binding protein 2a (Domain 2)"/>
    <property type="match status" value="1"/>
</dbReference>
<dbReference type="InterPro" id="IPR001460">
    <property type="entry name" value="PCN-bd_Tpept"/>
</dbReference>
<feature type="transmembrane region" description="Helical" evidence="4">
    <location>
        <begin position="12"/>
        <end position="31"/>
    </location>
</feature>
<evidence type="ECO:0000256" key="3">
    <source>
        <dbReference type="ARBA" id="ARBA00023136"/>
    </source>
</evidence>
<name>A0ABP9H8G9_9FLAO</name>
<keyword evidence="4" id="KW-0812">Transmembrane</keyword>
<dbReference type="SMART" id="SM00740">
    <property type="entry name" value="PASTA"/>
    <property type="match status" value="1"/>
</dbReference>
<dbReference type="EMBL" id="BAABJK010000004">
    <property type="protein sequence ID" value="GAA4963871.1"/>
    <property type="molecule type" value="Genomic_DNA"/>
</dbReference>
<dbReference type="Pfam" id="PF00905">
    <property type="entry name" value="Transpeptidase"/>
    <property type="match status" value="1"/>
</dbReference>
<evidence type="ECO:0000313" key="6">
    <source>
        <dbReference type="EMBL" id="GAA4963871.1"/>
    </source>
</evidence>
<dbReference type="InterPro" id="IPR012338">
    <property type="entry name" value="Beta-lactam/transpept-like"/>
</dbReference>
<dbReference type="SUPFAM" id="SSF56519">
    <property type="entry name" value="Penicillin binding protein dimerisation domain"/>
    <property type="match status" value="1"/>
</dbReference>
<comment type="caution">
    <text evidence="6">The sequence shown here is derived from an EMBL/GenBank/DDBJ whole genome shotgun (WGS) entry which is preliminary data.</text>
</comment>
<organism evidence="6 7">
    <name type="scientific">Algibacter aquimarinus</name>
    <dbReference type="NCBI Taxonomy" id="1136748"/>
    <lineage>
        <taxon>Bacteria</taxon>
        <taxon>Pseudomonadati</taxon>
        <taxon>Bacteroidota</taxon>
        <taxon>Flavobacteriia</taxon>
        <taxon>Flavobacteriales</taxon>
        <taxon>Flavobacteriaceae</taxon>
        <taxon>Algibacter</taxon>
    </lineage>
</organism>
<dbReference type="SUPFAM" id="SSF56601">
    <property type="entry name" value="beta-lactamase/transpeptidase-like"/>
    <property type="match status" value="1"/>
</dbReference>
<protein>
    <submittedName>
        <fullName evidence="6">Penicillin-binding protein</fullName>
    </submittedName>
</protein>
<sequence length="670" mass="75364">MAVNEKGILNRLYFIAGCMFVFGLAVLFKLFSIQFLQGDKYRALVEKRDVKNVTIPANRGNVYADDGSLLATSIPKYNIAIDAVISPTSKFEEFIKPLCDSLSNYSGKSSSYYEKSIRKARANKNQYLLLARNINYTDYTRFRSFPLLKLGAIPGGLIVNQQTKREFPMGSIAQRSIGYERFDDDGNVTRAGIDGAFGEKYLRGTDGKRLKQKIGKNKWKPLTDYNQVEPKDGYDVYTTLDVNIQDIAHHSLLGQLEYYEAEHGCVVVMDVKTGEVKAISNLAKTSKGNYYEKRNYAVWESHEPGSTFKVMALMAALEDKVVDTATIVDTKKGMKRFYGRSIYDSHHGGYGKISAARALEVSSNIGLATIIDENYSENPKRFLNRLKKWNLNEPLGVSIKGEGIPDIPEPGDKKWSKNALPSMAYGYNLSLTPLQTLAFYNAIANDGEMLKPRFIKAVKEFDKEIEVFEKTVTNKKICSDKTLGEIQEILKNVVERGTGSRLYSPDFSMAGKTGTAQTEYWMEDWQENKRYISSFAGYFPAENPKYSCIVVIHKPSIEKGYYGADVTGPVFKRIAQKIFTDTPLIDELESLEVKTSLVQKEYDGYYETAKTYKTIMPNLVGMPAMDALALLENMDVEVKVKLNGRGIVKEQSVNKSTKLKHNQTVILKAS</sequence>
<evidence type="ECO:0000313" key="7">
    <source>
        <dbReference type="Proteomes" id="UP001501692"/>
    </source>
</evidence>
<reference evidence="7" key="1">
    <citation type="journal article" date="2019" name="Int. J. Syst. Evol. Microbiol.">
        <title>The Global Catalogue of Microorganisms (GCM) 10K type strain sequencing project: providing services to taxonomists for standard genome sequencing and annotation.</title>
        <authorList>
            <consortium name="The Broad Institute Genomics Platform"/>
            <consortium name="The Broad Institute Genome Sequencing Center for Infectious Disease"/>
            <person name="Wu L."/>
            <person name="Ma J."/>
        </authorList>
    </citation>
    <scope>NUCLEOTIDE SEQUENCE [LARGE SCALE GENOMIC DNA]</scope>
    <source>
        <strain evidence="7">JCM 18287</strain>
    </source>
</reference>
<dbReference type="Pfam" id="PF03793">
    <property type="entry name" value="PASTA"/>
    <property type="match status" value="1"/>
</dbReference>
<comment type="subcellular location">
    <subcellularLocation>
        <location evidence="1">Membrane</location>
    </subcellularLocation>
</comment>
<keyword evidence="2" id="KW-0645">Protease</keyword>
<dbReference type="Pfam" id="PF03717">
    <property type="entry name" value="PBP_dimer"/>
    <property type="match status" value="1"/>
</dbReference>
<dbReference type="SUPFAM" id="SSF54184">
    <property type="entry name" value="Penicillin-binding protein 2x (pbp-2x), c-terminal domain"/>
    <property type="match status" value="1"/>
</dbReference>
<dbReference type="InterPro" id="IPR050515">
    <property type="entry name" value="Beta-lactam/transpept"/>
</dbReference>
<dbReference type="Proteomes" id="UP001501692">
    <property type="component" value="Unassembled WGS sequence"/>
</dbReference>
<evidence type="ECO:0000259" key="5">
    <source>
        <dbReference type="PROSITE" id="PS51178"/>
    </source>
</evidence>
<dbReference type="InterPro" id="IPR036138">
    <property type="entry name" value="PBP_dimer_sf"/>
</dbReference>
<keyword evidence="4" id="KW-1133">Transmembrane helix</keyword>
<dbReference type="InterPro" id="IPR005543">
    <property type="entry name" value="PASTA_dom"/>
</dbReference>
<accession>A0ABP9H8G9</accession>
<keyword evidence="7" id="KW-1185">Reference proteome</keyword>
<evidence type="ECO:0000256" key="4">
    <source>
        <dbReference type="SAM" id="Phobius"/>
    </source>
</evidence>
<dbReference type="PANTHER" id="PTHR30627:SF1">
    <property type="entry name" value="PEPTIDOGLYCAN D,D-TRANSPEPTIDASE FTSI"/>
    <property type="match status" value="1"/>
</dbReference>